<dbReference type="InterPro" id="IPR023209">
    <property type="entry name" value="DAO"/>
</dbReference>
<name>A0AA48KRA1_9ALTE</name>
<dbReference type="RefSeq" id="WP_338294705.1">
    <property type="nucleotide sequence ID" value="NZ_AP027272.1"/>
</dbReference>
<sequence length="369" mass="41134">MNIAILGFGLMGRLCALQLRNCARLTVFSADEADSSESAGAVAAAMMAPLSEAVHCNDIQLLNLGRESLAIWPEILADLSDPVWFQQAGTMVVCHHNDRALLSEFHQRLAPLEPDCAMLPAVHLREIEPSLPENLQQGLWLEGEGQLDNKAFYRASLRACQQADVDFFWQTEIDSRSGSRWAAEWTQGRIAGQQFDAVLDCRGLGARHTLAMVPGKVGLLRAVRGEIIRVIAPDVQFTRPVRFMHPKYPLYVAPKPNNEYVIGATEIESQDESAISLRSTMELLSAAYALHPGFAEARIRSARVGLRPAFPNHHPEIYNYGRYYSVNGLYRHGYLLGALFSRALANLIQDKTIPNSVQQFVRRSHENPF</sequence>
<dbReference type="EC" id="1.4.3.3" evidence="6"/>
<evidence type="ECO:0000256" key="7">
    <source>
        <dbReference type="ARBA" id="ARBA00039751"/>
    </source>
</evidence>
<reference evidence="10" key="1">
    <citation type="submission" date="2023-01" db="EMBL/GenBank/DDBJ databases">
        <title>Complete genome sequence of Planctobacterium marinum strain Dej080120_11.</title>
        <authorList>
            <person name="Ueki S."/>
            <person name="Maruyama F."/>
        </authorList>
    </citation>
    <scope>NUCLEOTIDE SEQUENCE</scope>
    <source>
        <strain evidence="10">Dej080120_11</strain>
    </source>
</reference>
<evidence type="ECO:0000256" key="2">
    <source>
        <dbReference type="ARBA" id="ARBA00006730"/>
    </source>
</evidence>
<dbReference type="EMBL" id="AP027272">
    <property type="protein sequence ID" value="BDX08641.1"/>
    <property type="molecule type" value="Genomic_DNA"/>
</dbReference>
<evidence type="ECO:0000256" key="8">
    <source>
        <dbReference type="ARBA" id="ARBA00049547"/>
    </source>
</evidence>
<dbReference type="SUPFAM" id="SSF54373">
    <property type="entry name" value="FAD-linked reductases, C-terminal domain"/>
    <property type="match status" value="1"/>
</dbReference>
<evidence type="ECO:0000313" key="10">
    <source>
        <dbReference type="EMBL" id="BDX08641.1"/>
    </source>
</evidence>
<dbReference type="GO" id="GO:0046416">
    <property type="term" value="P:D-amino acid metabolic process"/>
    <property type="evidence" value="ECO:0007669"/>
    <property type="project" value="InterPro"/>
</dbReference>
<dbReference type="GO" id="GO:0071949">
    <property type="term" value="F:FAD binding"/>
    <property type="evidence" value="ECO:0007669"/>
    <property type="project" value="InterPro"/>
</dbReference>
<evidence type="ECO:0000256" key="1">
    <source>
        <dbReference type="ARBA" id="ARBA00001974"/>
    </source>
</evidence>
<gene>
    <name evidence="10" type="primary">thiO</name>
    <name evidence="10" type="ORF">MACH26_41620</name>
</gene>
<dbReference type="Gene3D" id="3.30.9.10">
    <property type="entry name" value="D-Amino Acid Oxidase, subunit A, domain 2"/>
    <property type="match status" value="1"/>
</dbReference>
<feature type="domain" description="FAD dependent oxidoreductase" evidence="9">
    <location>
        <begin position="3"/>
        <end position="347"/>
    </location>
</feature>
<evidence type="ECO:0000256" key="6">
    <source>
        <dbReference type="ARBA" id="ARBA00039101"/>
    </source>
</evidence>
<dbReference type="SUPFAM" id="SSF51905">
    <property type="entry name" value="FAD/NAD(P)-binding domain"/>
    <property type="match status" value="1"/>
</dbReference>
<dbReference type="Proteomes" id="UP001333710">
    <property type="component" value="Chromosome"/>
</dbReference>
<comment type="cofactor">
    <cofactor evidence="1">
        <name>FAD</name>
        <dbReference type="ChEBI" id="CHEBI:57692"/>
    </cofactor>
</comment>
<dbReference type="KEGG" id="pmaw:MACH26_41620"/>
<dbReference type="InterPro" id="IPR036188">
    <property type="entry name" value="FAD/NAD-bd_sf"/>
</dbReference>
<proteinExistence type="inferred from homology"/>
<keyword evidence="11" id="KW-1185">Reference proteome</keyword>
<evidence type="ECO:0000313" key="11">
    <source>
        <dbReference type="Proteomes" id="UP001333710"/>
    </source>
</evidence>
<keyword evidence="3" id="KW-0285">Flavoprotein</keyword>
<dbReference type="InterPro" id="IPR006076">
    <property type="entry name" value="FAD-dep_OxRdtase"/>
</dbReference>
<accession>A0AA48KRA1</accession>
<evidence type="ECO:0000259" key="9">
    <source>
        <dbReference type="Pfam" id="PF01266"/>
    </source>
</evidence>
<evidence type="ECO:0000256" key="4">
    <source>
        <dbReference type="ARBA" id="ARBA00022827"/>
    </source>
</evidence>
<keyword evidence="4" id="KW-0274">FAD</keyword>
<protein>
    <recommendedName>
        <fullName evidence="7">D-amino-acid oxidase</fullName>
        <ecNumber evidence="6">1.4.3.3</ecNumber>
    </recommendedName>
</protein>
<evidence type="ECO:0000256" key="5">
    <source>
        <dbReference type="ARBA" id="ARBA00023002"/>
    </source>
</evidence>
<dbReference type="PANTHER" id="PTHR11530:SF11">
    <property type="entry name" value="D-ASPARTATE OXIDASE"/>
    <property type="match status" value="1"/>
</dbReference>
<dbReference type="AlphaFoldDB" id="A0AA48KRA1"/>
<dbReference type="Pfam" id="PF01266">
    <property type="entry name" value="DAO"/>
    <property type="match status" value="1"/>
</dbReference>
<comment type="similarity">
    <text evidence="2">Belongs to the DAMOX/DASOX family.</text>
</comment>
<organism evidence="10 11">
    <name type="scientific">Planctobacterium marinum</name>
    <dbReference type="NCBI Taxonomy" id="1631968"/>
    <lineage>
        <taxon>Bacteria</taxon>
        <taxon>Pseudomonadati</taxon>
        <taxon>Pseudomonadota</taxon>
        <taxon>Gammaproteobacteria</taxon>
        <taxon>Alteromonadales</taxon>
        <taxon>Alteromonadaceae</taxon>
        <taxon>Planctobacterium</taxon>
    </lineage>
</organism>
<keyword evidence="5" id="KW-0560">Oxidoreductase</keyword>
<evidence type="ECO:0000256" key="3">
    <source>
        <dbReference type="ARBA" id="ARBA00022630"/>
    </source>
</evidence>
<dbReference type="GO" id="GO:0003884">
    <property type="term" value="F:D-amino-acid oxidase activity"/>
    <property type="evidence" value="ECO:0007669"/>
    <property type="project" value="UniProtKB-EC"/>
</dbReference>
<dbReference type="Gene3D" id="3.50.50.60">
    <property type="entry name" value="FAD/NAD(P)-binding domain"/>
    <property type="match status" value="1"/>
</dbReference>
<dbReference type="PANTHER" id="PTHR11530">
    <property type="entry name" value="D-AMINO ACID OXIDASE"/>
    <property type="match status" value="1"/>
</dbReference>
<comment type="catalytic activity">
    <reaction evidence="8">
        <text>a D-alpha-amino acid + O2 + H2O = a 2-oxocarboxylate + H2O2 + NH4(+)</text>
        <dbReference type="Rhea" id="RHEA:21816"/>
        <dbReference type="ChEBI" id="CHEBI:15377"/>
        <dbReference type="ChEBI" id="CHEBI:15379"/>
        <dbReference type="ChEBI" id="CHEBI:16240"/>
        <dbReference type="ChEBI" id="CHEBI:28938"/>
        <dbReference type="ChEBI" id="CHEBI:35179"/>
        <dbReference type="ChEBI" id="CHEBI:59871"/>
        <dbReference type="EC" id="1.4.3.3"/>
    </reaction>
    <physiologicalReaction direction="left-to-right" evidence="8">
        <dbReference type="Rhea" id="RHEA:21817"/>
    </physiologicalReaction>
</comment>